<proteinExistence type="predicted"/>
<dbReference type="AlphaFoldDB" id="A0A9Q4T8N3"/>
<comment type="caution">
    <text evidence="1">The sequence shown here is derived from an EMBL/GenBank/DDBJ whole genome shotgun (WGS) entry which is preliminary data.</text>
</comment>
<name>A0A9Q4T8N3_9ENTR</name>
<dbReference type="EMBL" id="RPBY01000013">
    <property type="protein sequence ID" value="NCH89985.1"/>
    <property type="molecule type" value="Genomic_DNA"/>
</dbReference>
<organism evidence="1 2">
    <name type="scientific">Cronobacter dublinensis</name>
    <dbReference type="NCBI Taxonomy" id="413497"/>
    <lineage>
        <taxon>Bacteria</taxon>
        <taxon>Pseudomonadati</taxon>
        <taxon>Pseudomonadota</taxon>
        <taxon>Gammaproteobacteria</taxon>
        <taxon>Enterobacterales</taxon>
        <taxon>Enterobacteriaceae</taxon>
        <taxon>Cronobacter</taxon>
    </lineage>
</organism>
<accession>A0A9Q4T8N3</accession>
<dbReference type="Proteomes" id="UP000778262">
    <property type="component" value="Unassembled WGS sequence"/>
</dbReference>
<reference evidence="1" key="1">
    <citation type="submission" date="2018-11" db="EMBL/GenBank/DDBJ databases">
        <title>Genomics analysis of Putative Virulence Factors on Adhesion and Cytotoxicity for Cronobacter spp.</title>
        <authorList>
            <person name="Cui J."/>
        </authorList>
    </citation>
    <scope>NUCLEOTIDE SEQUENCE</scope>
    <source>
        <strain evidence="1">SD69</strain>
    </source>
</reference>
<dbReference type="RefSeq" id="WP_097630397.1">
    <property type="nucleotide sequence ID" value="NZ_NRNP01000014.1"/>
</dbReference>
<sequence length="92" mass="10052">MTQQNDVNTAAKESKESSLKTSHILDLFYYVEEVSACQAQPQSFTPPAGAEELTAFDEEGPDYYSVWLADGWPVAIAAPMDGFFRVLTGEAA</sequence>
<gene>
    <name evidence="1" type="ORF">EHJ13_21495</name>
</gene>
<evidence type="ECO:0000313" key="2">
    <source>
        <dbReference type="Proteomes" id="UP000778262"/>
    </source>
</evidence>
<protein>
    <submittedName>
        <fullName evidence="1">Uncharacterized protein</fullName>
    </submittedName>
</protein>
<evidence type="ECO:0000313" key="1">
    <source>
        <dbReference type="EMBL" id="NCH89985.1"/>
    </source>
</evidence>